<dbReference type="GeneID" id="79315919"/>
<evidence type="ECO:0000313" key="1">
    <source>
        <dbReference type="EMBL" id="MFC7317411.1"/>
    </source>
</evidence>
<reference evidence="1 2" key="1">
    <citation type="journal article" date="2019" name="Int. J. Syst. Evol. Microbiol.">
        <title>The Global Catalogue of Microorganisms (GCM) 10K type strain sequencing project: providing services to taxonomists for standard genome sequencing and annotation.</title>
        <authorList>
            <consortium name="The Broad Institute Genomics Platform"/>
            <consortium name="The Broad Institute Genome Sequencing Center for Infectious Disease"/>
            <person name="Wu L."/>
            <person name="Ma J."/>
        </authorList>
    </citation>
    <scope>NUCLEOTIDE SEQUENCE [LARGE SCALE GENOMIC DNA]</scope>
    <source>
        <strain evidence="1 2">PSR21</strain>
    </source>
</reference>
<evidence type="ECO:0000313" key="2">
    <source>
        <dbReference type="Proteomes" id="UP001596547"/>
    </source>
</evidence>
<sequence length="198" mass="21932">MPDIGEETEYADRLASNADQLKDAWEATLEEMRAIAAELEAEGWDVTAVSAVNTAPTNPEAGESDRFGLVHVVADNRAEDFRGAFERGTGASPESEDGEVTELGGFERYEVFRTEAGGSAFQVTVLYADEPRVAIVLAGGYELAFAQGMIRTAIERDEMYTHVQTLDKTHLGSFRHEDWELFFPEARQRFGIGEDDEE</sequence>
<gene>
    <name evidence="1" type="ORF">ACFQPE_11520</name>
</gene>
<proteinExistence type="predicted"/>
<dbReference type="InterPro" id="IPR055951">
    <property type="entry name" value="DUF7529"/>
</dbReference>
<dbReference type="AlphaFoldDB" id="A0ABD6AB74"/>
<keyword evidence="2" id="KW-1185">Reference proteome</keyword>
<accession>A0ABD6AB74</accession>
<dbReference type="Pfam" id="PF24373">
    <property type="entry name" value="DUF7529"/>
    <property type="match status" value="1"/>
</dbReference>
<comment type="caution">
    <text evidence="1">The sequence shown here is derived from an EMBL/GenBank/DDBJ whole genome shotgun (WGS) entry which is preliminary data.</text>
</comment>
<dbReference type="EMBL" id="JBHTBF010000002">
    <property type="protein sequence ID" value="MFC7317411.1"/>
    <property type="molecule type" value="Genomic_DNA"/>
</dbReference>
<dbReference type="Proteomes" id="UP001596547">
    <property type="component" value="Unassembled WGS sequence"/>
</dbReference>
<protein>
    <submittedName>
        <fullName evidence="1">Uncharacterized protein</fullName>
    </submittedName>
</protein>
<name>A0ABD6AB74_9EURY</name>
<dbReference type="RefSeq" id="WP_276303341.1">
    <property type="nucleotide sequence ID" value="NZ_CP119992.1"/>
</dbReference>
<organism evidence="1 2">
    <name type="scientific">Halomarina halobia</name>
    <dbReference type="NCBI Taxonomy" id="3033386"/>
    <lineage>
        <taxon>Archaea</taxon>
        <taxon>Methanobacteriati</taxon>
        <taxon>Methanobacteriota</taxon>
        <taxon>Stenosarchaea group</taxon>
        <taxon>Halobacteria</taxon>
        <taxon>Halobacteriales</taxon>
        <taxon>Natronomonadaceae</taxon>
        <taxon>Halomarina</taxon>
    </lineage>
</organism>